<comment type="subcellular location">
    <subcellularLocation>
        <location evidence="1">Secreted</location>
    </subcellularLocation>
</comment>
<dbReference type="Gene3D" id="6.10.250.590">
    <property type="match status" value="2"/>
</dbReference>
<dbReference type="GO" id="GO:0051428">
    <property type="term" value="F:peptide hormone receptor binding"/>
    <property type="evidence" value="ECO:0007669"/>
    <property type="project" value="TreeGrafter"/>
</dbReference>
<evidence type="ECO:0000256" key="1">
    <source>
        <dbReference type="ARBA" id="ARBA00004613"/>
    </source>
</evidence>
<reference evidence="9" key="4">
    <citation type="submission" date="2025-08" db="UniProtKB">
        <authorList>
            <consortium name="Ensembl"/>
        </authorList>
    </citation>
    <scope>IDENTIFICATION</scope>
</reference>
<sequence>MVIRLSSHLVTMLALLNVFCSRGSGLPALGNYSNLRLGNTVSLDGQSEDDPSQFRMKQESDIYPGSLTANDKLYYQLLQGVPRTTRHADGLFTSGYSKLLGQQSARKYLESLMGKRVSTLDEQEPVKRHSDALFTDNYSRIRKQMAVKKYLNSMLAGKRSQEELNTADLPDAPQYDENIENLAVDELLNLRLSLSRQSLDMSGSERLIY</sequence>
<name>A0A4W3HLN7_CALMI</name>
<dbReference type="InterPro" id="IPR046963">
    <property type="entry name" value="VIP/GHRH-like"/>
</dbReference>
<dbReference type="InParanoid" id="A0A4W3HLN7"/>
<evidence type="ECO:0000256" key="5">
    <source>
        <dbReference type="ARBA" id="ARBA00022815"/>
    </source>
</evidence>
<accession>A0A4W3HLN7</accession>
<evidence type="ECO:0000259" key="8">
    <source>
        <dbReference type="PROSITE" id="PS00260"/>
    </source>
</evidence>
<dbReference type="Ensembl" id="ENSCMIT00000016544.1">
    <property type="protein sequence ID" value="ENSCMIP00000016215.1"/>
    <property type="gene ID" value="ENSCMIG00000007844.1"/>
</dbReference>
<dbReference type="GO" id="GO:0005576">
    <property type="term" value="C:extracellular region"/>
    <property type="evidence" value="ECO:0007669"/>
    <property type="project" value="UniProtKB-SubCell"/>
</dbReference>
<reference evidence="9" key="5">
    <citation type="submission" date="2025-09" db="UniProtKB">
        <authorList>
            <consortium name="Ensembl"/>
        </authorList>
    </citation>
    <scope>IDENTIFICATION</scope>
</reference>
<evidence type="ECO:0000256" key="4">
    <source>
        <dbReference type="ARBA" id="ARBA00022702"/>
    </source>
</evidence>
<dbReference type="OMA" id="PPFSDNY"/>
<reference evidence="10" key="1">
    <citation type="journal article" date="2006" name="Science">
        <title>Ancient noncoding elements conserved in the human genome.</title>
        <authorList>
            <person name="Venkatesh B."/>
            <person name="Kirkness E.F."/>
            <person name="Loh Y.H."/>
            <person name="Halpern A.L."/>
            <person name="Lee A.P."/>
            <person name="Johnson J."/>
            <person name="Dandona N."/>
            <person name="Viswanathan L.D."/>
            <person name="Tay A."/>
            <person name="Venter J.C."/>
            <person name="Strausberg R.L."/>
            <person name="Brenner S."/>
        </authorList>
    </citation>
    <scope>NUCLEOTIDE SEQUENCE [LARGE SCALE GENOMIC DNA]</scope>
</reference>
<dbReference type="FunCoup" id="A0A4W3HLN7">
    <property type="interactions" value="1"/>
</dbReference>
<comment type="similarity">
    <text evidence="2">Belongs to the glucagon family.</text>
</comment>
<dbReference type="GeneTree" id="ENSGT00950000183154"/>
<keyword evidence="3" id="KW-0964">Secreted</keyword>
<keyword evidence="7" id="KW-0732">Signal</keyword>
<gene>
    <name evidence="9" type="primary">LOC103187022</name>
</gene>
<organism evidence="9 10">
    <name type="scientific">Callorhinchus milii</name>
    <name type="common">Ghost shark</name>
    <dbReference type="NCBI Taxonomy" id="7868"/>
    <lineage>
        <taxon>Eukaryota</taxon>
        <taxon>Metazoa</taxon>
        <taxon>Chordata</taxon>
        <taxon>Craniata</taxon>
        <taxon>Vertebrata</taxon>
        <taxon>Chondrichthyes</taxon>
        <taxon>Holocephali</taxon>
        <taxon>Chimaeriformes</taxon>
        <taxon>Callorhinchidae</taxon>
        <taxon>Callorhinchus</taxon>
    </lineage>
</organism>
<dbReference type="AlphaFoldDB" id="A0A4W3HLN7"/>
<reference evidence="10" key="3">
    <citation type="journal article" date="2014" name="Nature">
        <title>Elephant shark genome provides unique insights into gnathostome evolution.</title>
        <authorList>
            <consortium name="International Elephant Shark Genome Sequencing Consortium"/>
            <person name="Venkatesh B."/>
            <person name="Lee A.P."/>
            <person name="Ravi V."/>
            <person name="Maurya A.K."/>
            <person name="Lian M.M."/>
            <person name="Swann J.B."/>
            <person name="Ohta Y."/>
            <person name="Flajnik M.F."/>
            <person name="Sutoh Y."/>
            <person name="Kasahara M."/>
            <person name="Hoon S."/>
            <person name="Gangu V."/>
            <person name="Roy S.W."/>
            <person name="Irimia M."/>
            <person name="Korzh V."/>
            <person name="Kondrychyn I."/>
            <person name="Lim Z.W."/>
            <person name="Tay B.H."/>
            <person name="Tohari S."/>
            <person name="Kong K.W."/>
            <person name="Ho S."/>
            <person name="Lorente-Galdos B."/>
            <person name="Quilez J."/>
            <person name="Marques-Bonet T."/>
            <person name="Raney B.J."/>
            <person name="Ingham P.W."/>
            <person name="Tay A."/>
            <person name="Hillier L.W."/>
            <person name="Minx P."/>
            <person name="Boehm T."/>
            <person name="Wilson R.K."/>
            <person name="Brenner S."/>
            <person name="Warren W.C."/>
        </authorList>
    </citation>
    <scope>NUCLEOTIDE SEQUENCE [LARGE SCALE GENOMIC DNA]</scope>
</reference>
<evidence type="ECO:0000313" key="9">
    <source>
        <dbReference type="Ensembl" id="ENSCMIP00000016215.1"/>
    </source>
</evidence>
<dbReference type="GO" id="GO:0005184">
    <property type="term" value="F:neuropeptide hormone activity"/>
    <property type="evidence" value="ECO:0007669"/>
    <property type="project" value="InterPro"/>
</dbReference>
<keyword evidence="4" id="KW-0372">Hormone</keyword>
<dbReference type="STRING" id="7868.ENSCMIP00000016215"/>
<protein>
    <recommendedName>
        <fullName evidence="8">Glucagon / GIP / secretin / VIP family domain-containing protein</fullName>
    </recommendedName>
</protein>
<dbReference type="SMART" id="SM00070">
    <property type="entry name" value="GLUCA"/>
    <property type="match status" value="2"/>
</dbReference>
<comment type="function">
    <text evidence="6">VIP is a neuropeptide involved in a diverse array of physiological processes through activating the PACAP subfamily of class B1 G protein-coupled receptors: VIP receptor 1 (VPR1) and VIP receptor 2 (VPR2). Abundantly expressed throughout the CNS and peripheral nervous systems where they primarily exert neuroprotective and immune modulatory roles. Also causes vasodilation, lowers arterial blood pressure, stimulates myocardial contractility, increases glycogenolysis and relaxes the smooth muscle of trachea, stomach and gall bladder.</text>
</comment>
<dbReference type="PROSITE" id="PS00260">
    <property type="entry name" value="GLUCAGON"/>
    <property type="match status" value="1"/>
</dbReference>
<reference evidence="10" key="2">
    <citation type="journal article" date="2007" name="PLoS Biol.">
        <title>Survey sequencing and comparative analysis of the elephant shark (Callorhinchus milii) genome.</title>
        <authorList>
            <person name="Venkatesh B."/>
            <person name="Kirkness E.F."/>
            <person name="Loh Y.H."/>
            <person name="Halpern A.L."/>
            <person name="Lee A.P."/>
            <person name="Johnson J."/>
            <person name="Dandona N."/>
            <person name="Viswanathan L.D."/>
            <person name="Tay A."/>
            <person name="Venter J.C."/>
            <person name="Strausberg R.L."/>
            <person name="Brenner S."/>
        </authorList>
    </citation>
    <scope>NUCLEOTIDE SEQUENCE [LARGE SCALE GENOMIC DNA]</scope>
</reference>
<feature type="chain" id="PRO_5021438862" description="Glucagon / GIP / secretin / VIP family domain-containing protein" evidence="7">
    <location>
        <begin position="26"/>
        <end position="209"/>
    </location>
</feature>
<evidence type="ECO:0000313" key="10">
    <source>
        <dbReference type="Proteomes" id="UP000314986"/>
    </source>
</evidence>
<evidence type="ECO:0000256" key="3">
    <source>
        <dbReference type="ARBA" id="ARBA00022525"/>
    </source>
</evidence>
<keyword evidence="10" id="KW-1185">Reference proteome</keyword>
<dbReference type="PANTHER" id="PTHR11213">
    <property type="entry name" value="GLUCAGON-FAMILY NEUROPEPTIDE"/>
    <property type="match status" value="1"/>
</dbReference>
<dbReference type="PANTHER" id="PTHR11213:SF5">
    <property type="entry name" value="VIP PEPTIDES"/>
    <property type="match status" value="1"/>
</dbReference>
<dbReference type="GO" id="GO:0043005">
    <property type="term" value="C:neuron projection"/>
    <property type="evidence" value="ECO:0007669"/>
    <property type="project" value="TreeGrafter"/>
</dbReference>
<dbReference type="GO" id="GO:0032880">
    <property type="term" value="P:regulation of protein localization"/>
    <property type="evidence" value="ECO:0007669"/>
    <property type="project" value="TreeGrafter"/>
</dbReference>
<feature type="signal peptide" evidence="7">
    <location>
        <begin position="1"/>
        <end position="25"/>
    </location>
</feature>
<evidence type="ECO:0000256" key="7">
    <source>
        <dbReference type="SAM" id="SignalP"/>
    </source>
</evidence>
<keyword evidence="5" id="KW-0027">Amidation</keyword>
<dbReference type="InterPro" id="IPR000532">
    <property type="entry name" value="Glucagon_GIP_secretin_VIP"/>
</dbReference>
<dbReference type="Pfam" id="PF00123">
    <property type="entry name" value="Hormone_2"/>
    <property type="match status" value="2"/>
</dbReference>
<dbReference type="GO" id="GO:0007189">
    <property type="term" value="P:adenylate cyclase-activating G protein-coupled receptor signaling pathway"/>
    <property type="evidence" value="ECO:0007669"/>
    <property type="project" value="TreeGrafter"/>
</dbReference>
<dbReference type="Proteomes" id="UP000314986">
    <property type="component" value="Unassembled WGS sequence"/>
</dbReference>
<proteinExistence type="inferred from homology"/>
<evidence type="ECO:0000256" key="2">
    <source>
        <dbReference type="ARBA" id="ARBA00008369"/>
    </source>
</evidence>
<dbReference type="GO" id="GO:0048242">
    <property type="term" value="P:epinephrine secretion"/>
    <property type="evidence" value="ECO:0007669"/>
    <property type="project" value="TreeGrafter"/>
</dbReference>
<evidence type="ECO:0000256" key="6">
    <source>
        <dbReference type="ARBA" id="ARBA00049976"/>
    </source>
</evidence>
<feature type="domain" description="Glucagon / GIP / secretin / VIP family" evidence="8">
    <location>
        <begin position="129"/>
        <end position="151"/>
    </location>
</feature>